<sequence>MAARKPKPLMVKMPDCPVVFCLPYPKLTLSAYAEVTGQTVRTVQQQANEKRLDTLCKKKRGKEREVNMVHEFLLAYAEAQEAMGAKA</sequence>
<gene>
    <name evidence="1" type="ORF">FOT62_13685</name>
</gene>
<dbReference type="AlphaFoldDB" id="A0A5C7CDV7"/>
<dbReference type="Proteomes" id="UP000321126">
    <property type="component" value="Unassembled WGS sequence"/>
</dbReference>
<proteinExistence type="predicted"/>
<organism evidence="1 2">
    <name type="scientific">Serratia marcescens</name>
    <dbReference type="NCBI Taxonomy" id="615"/>
    <lineage>
        <taxon>Bacteria</taxon>
        <taxon>Pseudomonadati</taxon>
        <taxon>Pseudomonadota</taxon>
        <taxon>Gammaproteobacteria</taxon>
        <taxon>Enterobacterales</taxon>
        <taxon>Yersiniaceae</taxon>
        <taxon>Serratia</taxon>
    </lineage>
</organism>
<protein>
    <submittedName>
        <fullName evidence="1">Uncharacterized protein</fullName>
    </submittedName>
</protein>
<name>A0A5C7CDV7_SERMA</name>
<evidence type="ECO:0000313" key="1">
    <source>
        <dbReference type="EMBL" id="TXE33222.1"/>
    </source>
</evidence>
<reference evidence="1 2" key="1">
    <citation type="submission" date="2019-07" db="EMBL/GenBank/DDBJ databases">
        <title>Serratia strains were isolated from fresh produce.</title>
        <authorList>
            <person name="Cho G.-S."/>
            <person name="Stein M."/>
            <person name="Lee W."/>
            <person name="Suh S.H."/>
            <person name="Franz C.M.A.P."/>
        </authorList>
    </citation>
    <scope>NUCLEOTIDE SEQUENCE [LARGE SCALE GENOMIC DNA]</scope>
    <source>
        <strain evidence="1 2">S16</strain>
    </source>
</reference>
<dbReference type="RefSeq" id="WP_147881781.1">
    <property type="nucleotide sequence ID" value="NZ_VOUQ01000007.1"/>
</dbReference>
<accession>A0A5C7CDV7</accession>
<evidence type="ECO:0000313" key="2">
    <source>
        <dbReference type="Proteomes" id="UP000321126"/>
    </source>
</evidence>
<comment type="caution">
    <text evidence="1">The sequence shown here is derived from an EMBL/GenBank/DDBJ whole genome shotgun (WGS) entry which is preliminary data.</text>
</comment>
<dbReference type="EMBL" id="VOUQ01000007">
    <property type="protein sequence ID" value="TXE33222.1"/>
    <property type="molecule type" value="Genomic_DNA"/>
</dbReference>